<protein>
    <submittedName>
        <fullName evidence="2">Uncharacterized protein</fullName>
    </submittedName>
</protein>
<dbReference type="HOGENOM" id="CLU_1853018_0_0_14"/>
<feature type="coiled-coil region" evidence="1">
    <location>
        <begin position="13"/>
        <end position="40"/>
    </location>
</feature>
<dbReference type="InParanoid" id="Q8EWV6"/>
<dbReference type="eggNOG" id="ENOG5031ZK7">
    <property type="taxonomic scope" value="Bacteria"/>
</dbReference>
<keyword evidence="3" id="KW-1185">Reference proteome</keyword>
<dbReference type="EMBL" id="BA000026">
    <property type="protein sequence ID" value="BAC43884.1"/>
    <property type="molecule type" value="Genomic_DNA"/>
</dbReference>
<dbReference type="RefSeq" id="WP_011076920.1">
    <property type="nucleotide sequence ID" value="NC_004432.1"/>
</dbReference>
<proteinExistence type="predicted"/>
<evidence type="ECO:0000313" key="3">
    <source>
        <dbReference type="Proteomes" id="UP000002522"/>
    </source>
</evidence>
<dbReference type="AlphaFoldDB" id="Q8EWV6"/>
<dbReference type="STRING" id="272633.gene:10731185"/>
<accession>Q8EWV6</accession>
<evidence type="ECO:0000313" key="2">
    <source>
        <dbReference type="EMBL" id="BAC43884.1"/>
    </source>
</evidence>
<reference evidence="2 3" key="1">
    <citation type="journal article" date="2002" name="Nucleic Acids Res.">
        <title>The complete genomic sequence of Mycoplasma penetrans, an intracellular bacterial pathogen in humans.</title>
        <authorList>
            <person name="Sasaki Y."/>
            <person name="Ishikawa J."/>
            <person name="Yamashita A."/>
            <person name="Oshima K."/>
            <person name="Kenri T."/>
            <person name="Furuya K."/>
            <person name="Yoshino C."/>
            <person name="Horino A."/>
            <person name="Shiba T."/>
            <person name="Sasaki T."/>
            <person name="Hattori M."/>
        </authorList>
    </citation>
    <scope>NUCLEOTIDE SEQUENCE [LARGE SCALE GENOMIC DNA]</scope>
    <source>
        <strain evidence="2 3">HF-2</strain>
    </source>
</reference>
<dbReference type="KEGG" id="mpe:MYPE930"/>
<dbReference type="Proteomes" id="UP000002522">
    <property type="component" value="Chromosome"/>
</dbReference>
<sequence length="138" mass="16798">MSENRNWVNKWDKNELERALDNSKSTIKLFEKSIENSKERNKYSWSKISAWKSELVVCKNLFQEVNGITYEEATEYINNSWNPENDFNLEEYNKIKNIEDKINGEKFYIYQREKQIYKNSKIIDEINQRINELNNKER</sequence>
<evidence type="ECO:0000256" key="1">
    <source>
        <dbReference type="SAM" id="Coils"/>
    </source>
</evidence>
<keyword evidence="1" id="KW-0175">Coiled coil</keyword>
<gene>
    <name evidence="2" type="ordered locus">MYPE930</name>
</gene>
<name>Q8EWV6_MALP2</name>
<organism evidence="2 3">
    <name type="scientific">Malacoplasma penetrans (strain HF-2)</name>
    <name type="common">Mycoplasma penetrans</name>
    <dbReference type="NCBI Taxonomy" id="272633"/>
    <lineage>
        <taxon>Bacteria</taxon>
        <taxon>Bacillati</taxon>
        <taxon>Mycoplasmatota</taxon>
        <taxon>Mycoplasmoidales</taxon>
        <taxon>Mycoplasmoidaceae</taxon>
        <taxon>Malacoplasma</taxon>
    </lineage>
</organism>